<sequence>MTRGRISDTIRANDNPSLHVLGWRCNIAHEAGIPLIIDNTFATSYLCRSIERSADIDKVEWLLGLV</sequence>
<gene>
    <name evidence="1" type="ORF">B0I26_10942</name>
</gene>
<dbReference type="SUPFAM" id="SSF53383">
    <property type="entry name" value="PLP-dependent transferases"/>
    <property type="match status" value="1"/>
</dbReference>
<comment type="caution">
    <text evidence="1">The sequence shown here is derived from an EMBL/GenBank/DDBJ whole genome shotgun (WGS) entry which is preliminary data.</text>
</comment>
<keyword evidence="2" id="KW-1185">Reference proteome</keyword>
<evidence type="ECO:0000313" key="1">
    <source>
        <dbReference type="EMBL" id="RAK18622.1"/>
    </source>
</evidence>
<protein>
    <submittedName>
        <fullName evidence="1">Cys/Met metabolism PLP-dependent enzyme</fullName>
    </submittedName>
</protein>
<dbReference type="InterPro" id="IPR015424">
    <property type="entry name" value="PyrdxlP-dep_Trfase"/>
</dbReference>
<reference evidence="1 2" key="1">
    <citation type="submission" date="2018-06" db="EMBL/GenBank/DDBJ databases">
        <title>Genomic Encyclopedia of Type Strains, Phase III (KMG-III): the genomes of soil and plant-associated and newly described type strains.</title>
        <authorList>
            <person name="Whitman W."/>
        </authorList>
    </citation>
    <scope>NUCLEOTIDE SEQUENCE [LARGE SCALE GENOMIC DNA]</scope>
    <source>
        <strain evidence="1 2">CGMCC 1.8979</strain>
    </source>
</reference>
<dbReference type="Gene3D" id="3.40.640.10">
    <property type="entry name" value="Type I PLP-dependent aspartate aminotransferase-like (Major domain)"/>
    <property type="match status" value="1"/>
</dbReference>
<dbReference type="AlphaFoldDB" id="A0A327YEK2"/>
<name>A0A327YEK2_9BACL</name>
<dbReference type="Proteomes" id="UP000248555">
    <property type="component" value="Unassembled WGS sequence"/>
</dbReference>
<proteinExistence type="predicted"/>
<dbReference type="InterPro" id="IPR015421">
    <property type="entry name" value="PyrdxlP-dep_Trfase_major"/>
</dbReference>
<organism evidence="1 2">
    <name type="scientific">Paranoxybacillus vitaminiphilus</name>
    <dbReference type="NCBI Taxonomy" id="581036"/>
    <lineage>
        <taxon>Bacteria</taxon>
        <taxon>Bacillati</taxon>
        <taxon>Bacillota</taxon>
        <taxon>Bacilli</taxon>
        <taxon>Bacillales</taxon>
        <taxon>Anoxybacillaceae</taxon>
        <taxon>Paranoxybacillus</taxon>
    </lineage>
</organism>
<evidence type="ECO:0000313" key="2">
    <source>
        <dbReference type="Proteomes" id="UP000248555"/>
    </source>
</evidence>
<dbReference type="EMBL" id="QLMH01000009">
    <property type="protein sequence ID" value="RAK18622.1"/>
    <property type="molecule type" value="Genomic_DNA"/>
</dbReference>
<accession>A0A327YEK2</accession>